<proteinExistence type="inferred from homology"/>
<organism evidence="4 5">
    <name type="scientific">Viridibacillus arvi</name>
    <dbReference type="NCBI Taxonomy" id="263475"/>
    <lineage>
        <taxon>Bacteria</taxon>
        <taxon>Bacillati</taxon>
        <taxon>Bacillota</taxon>
        <taxon>Bacilli</taxon>
        <taxon>Bacillales</taxon>
        <taxon>Caryophanaceae</taxon>
        <taxon>Viridibacillus</taxon>
    </lineage>
</organism>
<dbReference type="PANTHER" id="PTHR43673">
    <property type="entry name" value="NAD(P)H NITROREDUCTASE YDGI-RELATED"/>
    <property type="match status" value="1"/>
</dbReference>
<comment type="similarity">
    <text evidence="1">Belongs to the nitroreductase family.</text>
</comment>
<evidence type="ECO:0000256" key="2">
    <source>
        <dbReference type="ARBA" id="ARBA00023002"/>
    </source>
</evidence>
<dbReference type="Pfam" id="PF00881">
    <property type="entry name" value="Nitroreductase"/>
    <property type="match status" value="1"/>
</dbReference>
<dbReference type="GO" id="GO:0016491">
    <property type="term" value="F:oxidoreductase activity"/>
    <property type="evidence" value="ECO:0007669"/>
    <property type="project" value="UniProtKB-KW"/>
</dbReference>
<evidence type="ECO:0000259" key="3">
    <source>
        <dbReference type="Pfam" id="PF00881"/>
    </source>
</evidence>
<dbReference type="CDD" id="cd02137">
    <property type="entry name" value="MhqN-like"/>
    <property type="match status" value="1"/>
</dbReference>
<sequence length="209" mass="23507">MTTTTEKNLYTIMEDRKSVRKYDPTFKMTQAQLEEIIKEATSAPSSSNLQPWRFLVIQDEETKKELRAIGNNQEQIETSSAVIAVLGDAEMYKNVEKIYTQNVEEGHMGEEQKNITVNNTMRMYPAAPLEVRQGIASFDAGLISMQLMLIAKEKGFDTVTMGGFDKVKFAERFELPENEFPIVLIAIGKAAAPAFGSSRLPLEDIARFI</sequence>
<dbReference type="InterPro" id="IPR029479">
    <property type="entry name" value="Nitroreductase"/>
</dbReference>
<dbReference type="RefSeq" id="WP_053415800.1">
    <property type="nucleotide sequence ID" value="NZ_LILB01000001.1"/>
</dbReference>
<dbReference type="SUPFAM" id="SSF55469">
    <property type="entry name" value="FMN-dependent nitroreductase-like"/>
    <property type="match status" value="1"/>
</dbReference>
<dbReference type="STRING" id="263475.AMD00_04085"/>
<reference evidence="5" key="1">
    <citation type="submission" date="2015-08" db="EMBL/GenBank/DDBJ databases">
        <title>Fjat-10028 dsm 16317.</title>
        <authorList>
            <person name="Liu B."/>
            <person name="Wang J."/>
            <person name="Zhu Y."/>
            <person name="Liu G."/>
            <person name="Chen Q."/>
            <person name="Chen Z."/>
            <person name="Lan J."/>
            <person name="Che J."/>
            <person name="Ge C."/>
            <person name="Shi H."/>
            <person name="Pan Z."/>
            <person name="Liu X."/>
        </authorList>
    </citation>
    <scope>NUCLEOTIDE SEQUENCE [LARGE SCALE GENOMIC DNA]</scope>
    <source>
        <strain evidence="5">DSM 16317</strain>
    </source>
</reference>
<keyword evidence="5" id="KW-1185">Reference proteome</keyword>
<dbReference type="InterPro" id="IPR000415">
    <property type="entry name" value="Nitroreductase-like"/>
</dbReference>
<dbReference type="PANTHER" id="PTHR43673:SF3">
    <property type="entry name" value="NAD(P)H NITROREDUCTASE YODC-RELATED"/>
    <property type="match status" value="1"/>
</dbReference>
<gene>
    <name evidence="4" type="ORF">AMD00_04085</name>
</gene>
<dbReference type="OrthoDB" id="9782629at2"/>
<dbReference type="PATRIC" id="fig|263475.3.peg.1204"/>
<dbReference type="GeneID" id="301135284"/>
<name>A0A0M0LL69_9BACL</name>
<evidence type="ECO:0000256" key="1">
    <source>
        <dbReference type="ARBA" id="ARBA00007118"/>
    </source>
</evidence>
<feature type="domain" description="Nitroreductase" evidence="3">
    <location>
        <begin position="14"/>
        <end position="189"/>
    </location>
</feature>
<dbReference type="Gene3D" id="3.40.109.10">
    <property type="entry name" value="NADH Oxidase"/>
    <property type="match status" value="1"/>
</dbReference>
<evidence type="ECO:0000313" key="4">
    <source>
        <dbReference type="EMBL" id="KOO51647.1"/>
    </source>
</evidence>
<evidence type="ECO:0000313" key="5">
    <source>
        <dbReference type="Proteomes" id="UP000036867"/>
    </source>
</evidence>
<dbReference type="EMBL" id="LILB01000001">
    <property type="protein sequence ID" value="KOO51647.1"/>
    <property type="molecule type" value="Genomic_DNA"/>
</dbReference>
<dbReference type="AlphaFoldDB" id="A0A0M0LL69"/>
<comment type="caution">
    <text evidence="4">The sequence shown here is derived from an EMBL/GenBank/DDBJ whole genome shotgun (WGS) entry which is preliminary data.</text>
</comment>
<protein>
    <submittedName>
        <fullName evidence="4">NAD(P)H nitroreductase</fullName>
    </submittedName>
</protein>
<dbReference type="Proteomes" id="UP000036867">
    <property type="component" value="Unassembled WGS sequence"/>
</dbReference>
<accession>A0A0M0LL69</accession>
<keyword evidence="2" id="KW-0560">Oxidoreductase</keyword>